<dbReference type="InterPro" id="IPR023214">
    <property type="entry name" value="HAD_sf"/>
</dbReference>
<dbReference type="CDD" id="cd03788">
    <property type="entry name" value="GT20_TPS"/>
    <property type="match status" value="1"/>
</dbReference>
<keyword evidence="2" id="KW-0328">Glycosyltransferase</keyword>
<feature type="compositionally biased region" description="Acidic residues" evidence="4">
    <location>
        <begin position="130"/>
        <end position="139"/>
    </location>
</feature>
<dbReference type="GO" id="GO:0004805">
    <property type="term" value="F:trehalose-phosphatase activity"/>
    <property type="evidence" value="ECO:0007669"/>
    <property type="project" value="TreeGrafter"/>
</dbReference>
<sequence length="1170" mass="130133">MAALFFQRMFRMLGAEEEQDHHDTASGAVSAAQPNDVPEVLPRRTAVSLDDSLHIENSEGIRSRRTQFSQKEFDSNSTIRALRAAAVPSSTSFSEADLMDSGLSRGQDALDYPDVARGFFDALGVESDADLDTETEAGSDTDIGYTNQKKESSVEYEGLDSFAGDSIRAVSNRHDSSRKSRSDNQTRSKSRVLFQEPLEATSSWPESIALSEEFLLSQVQELKMQLTELQEIKQSMQAAIPSESEFPRSADNPESQASIAGRRRGRMVVVSYRLPLSVSVSKTKILKMYVTAAGGLASAFREVRSSMVLRWIGVTGGPAGGTIGDDAELQATICNRLNAQRAAFIPLFARSILIADHLSFCNGVLWPLLHHMPLNVDGARSYRPSLFAAYRRVNELFAEAVFRELQDGQLDDIVWIHDFQLLLVPQMVRLRAPHSRIGLFVHTPFPTGEIYRTLPARREILEGMLGADMIGFHTVHYARHFISVCQRVLGLDVQPNGVRYRDSFIRVGVYPMGINAVAFTKATRSLPVLKSKEVLREQFGGKKVVVGVDRIDYIKGLPHKLMAIERFLELHPEWLERVVFVQVCIPSTSVGDEYSRFRSEILQMVGRINGRFSTLEHIPIHYRETSLSFDELCALYSVSDVLLSTSLRDGMNLVSYEFSICQQENRGPVVLSEFTGAAHSLPGALLCNPWNIDEVVAQVLHALNMPEGERELRHRNIFRYVLTHSSSTWALNFVSDLKRFSSLRQSQVRKVRALQTKELVSLYSQSRRCRLIILEYNATSSAQVGWRSTGFRFDQIVRKLSADSLNLIFILTPGDSARTVSWLYSLGAGICCEHGYLIKWPSRIWPRVSSVEDSEDNQSSEEQKRSSSDFERKFYAPKTRKTGALISNEEEHDSVVYQNSALKTEPEDLIENNASESSSSSSNDPASEKPNLGMQRIGARKSKFGNDLELHIDILSEDKEVRGAPEKSSIVAPGRAVSDAMKMKYVPNLLTQSGPEEVPWEHLGVDDESQILALLPDAITILEQLEEMTPGSSLVVNRTSASWSYGESDPEYAYSHASDARHLLEQTLSGSPLEVISAPGHVLVVRPRGVNTGAAFEYIIERLKHAGLDPDFIAVFGDELTNEKLFGAVDALRTSGEVNSISCAIGHKSCNTEFSAETIDDVLDALQSVV</sequence>
<feature type="region of interest" description="Disordered" evidence="4">
    <location>
        <begin position="238"/>
        <end position="258"/>
    </location>
</feature>
<dbReference type="PANTHER" id="PTHR10788">
    <property type="entry name" value="TREHALOSE-6-PHOSPHATE SYNTHASE"/>
    <property type="match status" value="1"/>
</dbReference>
<organism evidence="5">
    <name type="scientific">Timspurckia oligopyrenoides</name>
    <dbReference type="NCBI Taxonomy" id="708627"/>
    <lineage>
        <taxon>Eukaryota</taxon>
        <taxon>Rhodophyta</taxon>
        <taxon>Bangiophyceae</taxon>
        <taxon>Porphyridiales</taxon>
        <taxon>Porphyridiaceae</taxon>
        <taxon>Timspurckia</taxon>
    </lineage>
</organism>
<evidence type="ECO:0000256" key="4">
    <source>
        <dbReference type="SAM" id="MobiDB-lite"/>
    </source>
</evidence>
<feature type="region of interest" description="Disordered" evidence="4">
    <location>
        <begin position="912"/>
        <end position="933"/>
    </location>
</feature>
<dbReference type="Gene3D" id="3.40.50.2000">
    <property type="entry name" value="Glycogen Phosphorylase B"/>
    <property type="match status" value="2"/>
</dbReference>
<dbReference type="InterPro" id="IPR003337">
    <property type="entry name" value="Trehalose_PPase"/>
</dbReference>
<protein>
    <recommendedName>
        <fullName evidence="6">Alpha,alpha-trehalose-phosphate synthase (UDP-forming)</fullName>
    </recommendedName>
</protein>
<reference evidence="5" key="1">
    <citation type="submission" date="2021-01" db="EMBL/GenBank/DDBJ databases">
        <authorList>
            <person name="Corre E."/>
            <person name="Pelletier E."/>
            <person name="Niang G."/>
            <person name="Scheremetjew M."/>
            <person name="Finn R."/>
            <person name="Kale V."/>
            <person name="Holt S."/>
            <person name="Cochrane G."/>
            <person name="Meng A."/>
            <person name="Brown T."/>
            <person name="Cohen L."/>
        </authorList>
    </citation>
    <scope>NUCLEOTIDE SEQUENCE</scope>
    <source>
        <strain evidence="5">CCMP3278</strain>
    </source>
</reference>
<evidence type="ECO:0000256" key="2">
    <source>
        <dbReference type="ARBA" id="ARBA00022676"/>
    </source>
</evidence>
<dbReference type="InterPro" id="IPR036412">
    <property type="entry name" value="HAD-like_sf"/>
</dbReference>
<feature type="compositionally biased region" description="Low complexity" evidence="4">
    <location>
        <begin position="912"/>
        <end position="925"/>
    </location>
</feature>
<dbReference type="FunFam" id="3.40.50.2000:FF:000010">
    <property type="entry name" value="Alpha,alpha-trehalose-phosphate synthase"/>
    <property type="match status" value="1"/>
</dbReference>
<dbReference type="GO" id="GO:0005992">
    <property type="term" value="P:trehalose biosynthetic process"/>
    <property type="evidence" value="ECO:0007669"/>
    <property type="project" value="InterPro"/>
</dbReference>
<dbReference type="SUPFAM" id="SSF53756">
    <property type="entry name" value="UDP-Glycosyltransferase/glycogen phosphorylase"/>
    <property type="match status" value="1"/>
</dbReference>
<feature type="region of interest" description="Disordered" evidence="4">
    <location>
        <begin position="17"/>
        <end position="38"/>
    </location>
</feature>
<accession>A0A7S0ZK54</accession>
<feature type="region of interest" description="Disordered" evidence="4">
    <location>
        <begin position="130"/>
        <end position="150"/>
    </location>
</feature>
<dbReference type="EMBL" id="HBFP01012137">
    <property type="protein sequence ID" value="CAD8824397.1"/>
    <property type="molecule type" value="Transcribed_RNA"/>
</dbReference>
<gene>
    <name evidence="5" type="ORF">TOLI1172_LOCUS8796</name>
</gene>
<evidence type="ECO:0000256" key="1">
    <source>
        <dbReference type="ARBA" id="ARBA00005409"/>
    </source>
</evidence>
<evidence type="ECO:0008006" key="6">
    <source>
        <dbReference type="Google" id="ProtNLM"/>
    </source>
</evidence>
<evidence type="ECO:0000256" key="3">
    <source>
        <dbReference type="ARBA" id="ARBA00022679"/>
    </source>
</evidence>
<evidence type="ECO:0000313" key="5">
    <source>
        <dbReference type="EMBL" id="CAD8824397.1"/>
    </source>
</evidence>
<dbReference type="AlphaFoldDB" id="A0A7S0ZK54"/>
<feature type="compositionally biased region" description="Basic and acidic residues" evidence="4">
    <location>
        <begin position="172"/>
        <end position="186"/>
    </location>
</feature>
<feature type="region of interest" description="Disordered" evidence="4">
    <location>
        <begin position="165"/>
        <end position="194"/>
    </location>
</feature>
<dbReference type="SUPFAM" id="SSF56784">
    <property type="entry name" value="HAD-like"/>
    <property type="match status" value="1"/>
</dbReference>
<dbReference type="GO" id="GO:0005829">
    <property type="term" value="C:cytosol"/>
    <property type="evidence" value="ECO:0007669"/>
    <property type="project" value="TreeGrafter"/>
</dbReference>
<dbReference type="Pfam" id="PF00982">
    <property type="entry name" value="Glyco_transf_20"/>
    <property type="match status" value="1"/>
</dbReference>
<feature type="region of interest" description="Disordered" evidence="4">
    <location>
        <begin position="850"/>
        <end position="873"/>
    </location>
</feature>
<name>A0A7S0ZK54_9RHOD</name>
<dbReference type="InterPro" id="IPR001830">
    <property type="entry name" value="Glyco_trans_20"/>
</dbReference>
<dbReference type="Gene3D" id="3.40.50.1000">
    <property type="entry name" value="HAD superfamily/HAD-like"/>
    <property type="match status" value="1"/>
</dbReference>
<keyword evidence="3" id="KW-0808">Transferase</keyword>
<dbReference type="Pfam" id="PF02358">
    <property type="entry name" value="Trehalose_PPase"/>
    <property type="match status" value="1"/>
</dbReference>
<dbReference type="GO" id="GO:0003825">
    <property type="term" value="F:alpha,alpha-trehalose-phosphate synthase (UDP-forming) activity"/>
    <property type="evidence" value="ECO:0007669"/>
    <property type="project" value="TreeGrafter"/>
</dbReference>
<proteinExistence type="inferred from homology"/>
<feature type="compositionally biased region" description="Basic and acidic residues" evidence="4">
    <location>
        <begin position="861"/>
        <end position="873"/>
    </location>
</feature>
<comment type="similarity">
    <text evidence="1">In the N-terminal section; belongs to the glycosyltransferase 20 family.</text>
</comment>
<dbReference type="PANTHER" id="PTHR10788:SF106">
    <property type="entry name" value="BCDNA.GH08860"/>
    <property type="match status" value="1"/>
</dbReference>